<comment type="caution">
    <text evidence="1">The sequence shown here is derived from an EMBL/GenBank/DDBJ whole genome shotgun (WGS) entry which is preliminary data.</text>
</comment>
<gene>
    <name evidence="1" type="ORF">N7492_000299</name>
</gene>
<dbReference type="OrthoDB" id="2123952at2759"/>
<accession>A0A9W9IPA1</accession>
<protein>
    <recommendedName>
        <fullName evidence="3">Transcription factor domain-containing protein</fullName>
    </recommendedName>
</protein>
<dbReference type="Proteomes" id="UP001146351">
    <property type="component" value="Unassembled WGS sequence"/>
</dbReference>
<sequence>MYVQAALERIEDAPGDQPQTTSQSLTPCTQVELRRSLHPAVPFNLEPILALLVLGVYEYYQHGNRKKMRSQIYQALTMSMDISLHDLGREDPGLYMAQIRTWWMTPVILALQRRSRTMLVVEK</sequence>
<keyword evidence="2" id="KW-1185">Reference proteome</keyword>
<organism evidence="1 2">
    <name type="scientific">Penicillium capsulatum</name>
    <dbReference type="NCBI Taxonomy" id="69766"/>
    <lineage>
        <taxon>Eukaryota</taxon>
        <taxon>Fungi</taxon>
        <taxon>Dikarya</taxon>
        <taxon>Ascomycota</taxon>
        <taxon>Pezizomycotina</taxon>
        <taxon>Eurotiomycetes</taxon>
        <taxon>Eurotiomycetidae</taxon>
        <taxon>Eurotiales</taxon>
        <taxon>Aspergillaceae</taxon>
        <taxon>Penicillium</taxon>
    </lineage>
</organism>
<reference evidence="1" key="2">
    <citation type="journal article" date="2023" name="IMA Fungus">
        <title>Comparative genomic study of the Penicillium genus elucidates a diverse pangenome and 15 lateral gene transfer events.</title>
        <authorList>
            <person name="Petersen C."/>
            <person name="Sorensen T."/>
            <person name="Nielsen M.R."/>
            <person name="Sondergaard T.E."/>
            <person name="Sorensen J.L."/>
            <person name="Fitzpatrick D.A."/>
            <person name="Frisvad J.C."/>
            <person name="Nielsen K.L."/>
        </authorList>
    </citation>
    <scope>NUCLEOTIDE SEQUENCE</scope>
    <source>
        <strain evidence="1">IBT 21917</strain>
    </source>
</reference>
<dbReference type="EMBL" id="JAPQKO010000001">
    <property type="protein sequence ID" value="KAJ5182683.1"/>
    <property type="molecule type" value="Genomic_DNA"/>
</dbReference>
<proteinExistence type="predicted"/>
<dbReference type="AlphaFoldDB" id="A0A9W9IPA1"/>
<name>A0A9W9IPA1_9EURO</name>
<evidence type="ECO:0008006" key="3">
    <source>
        <dbReference type="Google" id="ProtNLM"/>
    </source>
</evidence>
<evidence type="ECO:0000313" key="2">
    <source>
        <dbReference type="Proteomes" id="UP001146351"/>
    </source>
</evidence>
<reference evidence="1" key="1">
    <citation type="submission" date="2022-11" db="EMBL/GenBank/DDBJ databases">
        <authorList>
            <person name="Petersen C."/>
        </authorList>
    </citation>
    <scope>NUCLEOTIDE SEQUENCE</scope>
    <source>
        <strain evidence="1">IBT 21917</strain>
    </source>
</reference>
<evidence type="ECO:0000313" key="1">
    <source>
        <dbReference type="EMBL" id="KAJ5182683.1"/>
    </source>
</evidence>